<dbReference type="EMBL" id="JAJEPW010000040">
    <property type="protein sequence ID" value="MCC2130226.1"/>
    <property type="molecule type" value="Genomic_DNA"/>
</dbReference>
<gene>
    <name evidence="2" type="ORF">LKD37_12020</name>
</gene>
<evidence type="ECO:0000256" key="1">
    <source>
        <dbReference type="SAM" id="Phobius"/>
    </source>
</evidence>
<dbReference type="AlphaFoldDB" id="A0AAE3AHM6"/>
<feature type="transmembrane region" description="Helical" evidence="1">
    <location>
        <begin position="240"/>
        <end position="261"/>
    </location>
</feature>
<sequence length="353" mass="39690">MIAMAILYLSVSFSSVQRQSAAIRSFIRQNVVMFQMKTVQMEPNPEGAASPNKQQQKPDAVLDYLQHNLSADGKAGSFVFVGNDGYVDKKYTQILILFGQYSTLAGLHYDGDMALFVPEAHREDAGGSVTISGREIEAVTNAGVHFDLFHPLYYMESGDPLLSDTLILCTRDFQTVNKMFPWWGLSGEVFGRMVLVDPSDAEIEQLQKLFYEQTGILYTGISTEDFTQITTSASIRAHRLYILFYLLSGALLVILLICNIIRIIETHVAEYTVHHLYGAPIRTIRRRVGGFVLVLHILPIIGIVFVMFRNEMALWYVLPLCMAFVAGLCRFAAVYAGKRIGTMNSLQNLRRDY</sequence>
<reference evidence="2" key="1">
    <citation type="submission" date="2021-10" db="EMBL/GenBank/DDBJ databases">
        <title>Anaerobic single-cell dispensing facilitates the cultivation of human gut bacteria.</title>
        <authorList>
            <person name="Afrizal A."/>
        </authorList>
    </citation>
    <scope>NUCLEOTIDE SEQUENCE</scope>
    <source>
        <strain evidence="2">CLA-AA-H272</strain>
    </source>
</reference>
<accession>A0AAE3AHM6</accession>
<dbReference type="Proteomes" id="UP001199319">
    <property type="component" value="Unassembled WGS sequence"/>
</dbReference>
<protein>
    <submittedName>
        <fullName evidence="2">Uncharacterized protein</fullName>
    </submittedName>
</protein>
<keyword evidence="1" id="KW-0812">Transmembrane</keyword>
<comment type="caution">
    <text evidence="2">The sequence shown here is derived from an EMBL/GenBank/DDBJ whole genome shotgun (WGS) entry which is preliminary data.</text>
</comment>
<feature type="transmembrane region" description="Helical" evidence="1">
    <location>
        <begin position="288"/>
        <end position="308"/>
    </location>
</feature>
<feature type="transmembrane region" description="Helical" evidence="1">
    <location>
        <begin position="314"/>
        <end position="336"/>
    </location>
</feature>
<organism evidence="2 3">
    <name type="scientific">Brotocaccenecus cirricatena</name>
    <dbReference type="NCBI Taxonomy" id="3064195"/>
    <lineage>
        <taxon>Bacteria</taxon>
        <taxon>Bacillati</taxon>
        <taxon>Bacillota</taxon>
        <taxon>Clostridia</taxon>
        <taxon>Eubacteriales</taxon>
        <taxon>Oscillospiraceae</taxon>
        <taxon>Brotocaccenecus</taxon>
    </lineage>
</organism>
<dbReference type="RefSeq" id="WP_349048681.1">
    <property type="nucleotide sequence ID" value="NZ_JBBNJF010000166.1"/>
</dbReference>
<name>A0AAE3AHM6_9FIRM</name>
<keyword evidence="1" id="KW-0472">Membrane</keyword>
<keyword evidence="1" id="KW-1133">Transmembrane helix</keyword>
<proteinExistence type="predicted"/>
<keyword evidence="3" id="KW-1185">Reference proteome</keyword>
<evidence type="ECO:0000313" key="3">
    <source>
        <dbReference type="Proteomes" id="UP001199319"/>
    </source>
</evidence>
<evidence type="ECO:0000313" key="2">
    <source>
        <dbReference type="EMBL" id="MCC2130226.1"/>
    </source>
</evidence>